<accession>A0A7M1RX28</accession>
<dbReference type="GeneID" id="65129485"/>
<keyword evidence="3" id="KW-1185">Reference proteome</keyword>
<reference evidence="2 3" key="1">
    <citation type="submission" date="2020-07" db="EMBL/GenBank/DDBJ databases">
        <title>Taxonomic proposal: Crassvirales, a new order of highly abundant and diverse bacterial viruses.</title>
        <authorList>
            <person name="Shkoporov A.N."/>
            <person name="Stockdale S.R."/>
            <person name="Guerin E."/>
            <person name="Ross R.P."/>
            <person name="Hill C."/>
        </authorList>
    </citation>
    <scope>NUCLEOTIDE SEQUENCE [LARGE SCALE GENOMIC DNA]</scope>
</reference>
<name>A0A7M1RX28_9CAUD</name>
<evidence type="ECO:0000313" key="3">
    <source>
        <dbReference type="Proteomes" id="UP000594030"/>
    </source>
</evidence>
<organism evidence="2 3">
    <name type="scientific">uncultured phage cr108_1</name>
    <dbReference type="NCBI Taxonomy" id="2772069"/>
    <lineage>
        <taxon>Viruses</taxon>
        <taxon>Duplodnaviria</taxon>
        <taxon>Heunggongvirae</taxon>
        <taxon>Uroviricota</taxon>
        <taxon>Caudoviricetes</taxon>
        <taxon>Crassvirales</taxon>
        <taxon>Steigviridae</taxon>
        <taxon>Asinivirinae</taxon>
        <taxon>Pipoluvirus</taxon>
        <taxon>Pipoluvirus rarus</taxon>
    </lineage>
</organism>
<proteinExistence type="predicted"/>
<dbReference type="InterPro" id="IPR011630">
    <property type="entry name" value="DUF1599"/>
</dbReference>
<dbReference type="EMBL" id="MT774385">
    <property type="protein sequence ID" value="QOR58993.1"/>
    <property type="molecule type" value="Genomic_DNA"/>
</dbReference>
<dbReference type="RefSeq" id="YP_010111151.1">
    <property type="nucleotide sequence ID" value="NC_055878.1"/>
</dbReference>
<sequence>MDYNKVHEEIKQTFIAKNRDYGNSFEKSLDKFGLIAGVVRINDKFERLANLCDRQRLADAQVDEPLADTLKDMANYCIMAAAWLEKE</sequence>
<evidence type="ECO:0000313" key="2">
    <source>
        <dbReference type="EMBL" id="QOR58993.1"/>
    </source>
</evidence>
<protein>
    <recommendedName>
        <fullName evidence="1">Nucleotide modification associated domain-containing protein</fullName>
    </recommendedName>
</protein>
<dbReference type="Pfam" id="PF07659">
    <property type="entry name" value="DUF1599"/>
    <property type="match status" value="1"/>
</dbReference>
<feature type="domain" description="Nucleotide modification associated" evidence="1">
    <location>
        <begin position="17"/>
        <end position="80"/>
    </location>
</feature>
<dbReference type="Proteomes" id="UP000594030">
    <property type="component" value="Segment"/>
</dbReference>
<dbReference type="KEGG" id="vg:65129485"/>
<evidence type="ECO:0000259" key="1">
    <source>
        <dbReference type="Pfam" id="PF07659"/>
    </source>
</evidence>